<dbReference type="AlphaFoldDB" id="A0A8J3GME3"/>
<dbReference type="InterPro" id="IPR037424">
    <property type="entry name" value="NocR_PBP2"/>
</dbReference>
<dbReference type="PANTHER" id="PTHR30427:SF1">
    <property type="entry name" value="TRANSCRIPTIONAL ACTIVATOR PROTEIN LYSR"/>
    <property type="match status" value="1"/>
</dbReference>
<reference evidence="6" key="2">
    <citation type="submission" date="2020-09" db="EMBL/GenBank/DDBJ databases">
        <authorList>
            <person name="Sun Q."/>
            <person name="Kim S."/>
        </authorList>
    </citation>
    <scope>NUCLEOTIDE SEQUENCE</scope>
    <source>
        <strain evidence="6">KCTC 42249</strain>
    </source>
</reference>
<protein>
    <submittedName>
        <fullName evidence="6">LysR family transcriptional regulator</fullName>
    </submittedName>
</protein>
<keyword evidence="7" id="KW-1185">Reference proteome</keyword>
<comment type="similarity">
    <text evidence="1">Belongs to the LysR transcriptional regulatory family.</text>
</comment>
<dbReference type="GO" id="GO:0003700">
    <property type="term" value="F:DNA-binding transcription factor activity"/>
    <property type="evidence" value="ECO:0007669"/>
    <property type="project" value="InterPro"/>
</dbReference>
<dbReference type="GO" id="GO:0010628">
    <property type="term" value="P:positive regulation of gene expression"/>
    <property type="evidence" value="ECO:0007669"/>
    <property type="project" value="TreeGrafter"/>
</dbReference>
<dbReference type="InterPro" id="IPR005119">
    <property type="entry name" value="LysR_subst-bd"/>
</dbReference>
<dbReference type="GO" id="GO:0009089">
    <property type="term" value="P:lysine biosynthetic process via diaminopimelate"/>
    <property type="evidence" value="ECO:0007669"/>
    <property type="project" value="TreeGrafter"/>
</dbReference>
<dbReference type="Gene3D" id="3.40.190.290">
    <property type="match status" value="1"/>
</dbReference>
<dbReference type="EMBL" id="BMZQ01000005">
    <property type="protein sequence ID" value="GHD22683.1"/>
    <property type="molecule type" value="Genomic_DNA"/>
</dbReference>
<dbReference type="InterPro" id="IPR036388">
    <property type="entry name" value="WH-like_DNA-bd_sf"/>
</dbReference>
<dbReference type="PANTHER" id="PTHR30427">
    <property type="entry name" value="TRANSCRIPTIONAL ACTIVATOR PROTEIN LYSR"/>
    <property type="match status" value="1"/>
</dbReference>
<evidence type="ECO:0000256" key="2">
    <source>
        <dbReference type="ARBA" id="ARBA00023015"/>
    </source>
</evidence>
<organism evidence="6 7">
    <name type="scientific">Tianweitania populi</name>
    <dbReference type="NCBI Taxonomy" id="1607949"/>
    <lineage>
        <taxon>Bacteria</taxon>
        <taxon>Pseudomonadati</taxon>
        <taxon>Pseudomonadota</taxon>
        <taxon>Alphaproteobacteria</taxon>
        <taxon>Hyphomicrobiales</taxon>
        <taxon>Phyllobacteriaceae</taxon>
        <taxon>Tianweitania</taxon>
    </lineage>
</organism>
<dbReference type="InterPro" id="IPR036390">
    <property type="entry name" value="WH_DNA-bd_sf"/>
</dbReference>
<feature type="domain" description="HTH lysR-type" evidence="5">
    <location>
        <begin position="1"/>
        <end position="58"/>
    </location>
</feature>
<dbReference type="SUPFAM" id="SSF46785">
    <property type="entry name" value="Winged helix' DNA-binding domain"/>
    <property type="match status" value="1"/>
</dbReference>
<keyword evidence="4" id="KW-0804">Transcription</keyword>
<evidence type="ECO:0000256" key="1">
    <source>
        <dbReference type="ARBA" id="ARBA00009437"/>
    </source>
</evidence>
<dbReference type="Gene3D" id="1.10.10.10">
    <property type="entry name" value="Winged helix-like DNA-binding domain superfamily/Winged helix DNA-binding domain"/>
    <property type="match status" value="1"/>
</dbReference>
<accession>A0A8J3GME3</accession>
<evidence type="ECO:0000259" key="5">
    <source>
        <dbReference type="PROSITE" id="PS50931"/>
    </source>
</evidence>
<reference evidence="6" key="1">
    <citation type="journal article" date="2014" name="Int. J. Syst. Evol. Microbiol.">
        <title>Complete genome sequence of Corynebacterium casei LMG S-19264T (=DSM 44701T), isolated from a smear-ripened cheese.</title>
        <authorList>
            <consortium name="US DOE Joint Genome Institute (JGI-PGF)"/>
            <person name="Walter F."/>
            <person name="Albersmeier A."/>
            <person name="Kalinowski J."/>
            <person name="Ruckert C."/>
        </authorList>
    </citation>
    <scope>NUCLEOTIDE SEQUENCE</scope>
    <source>
        <strain evidence="6">KCTC 42249</strain>
    </source>
</reference>
<sequence length="347" mass="37671">MNVRQLEAFQATIETGSVSRAAQRLNVSQPAVSKLLRAFSESCGFPLFVRSGGRLVPTQEARMLAGEVDRMFSGTERVARLAKALKNREWGEVSVAAPAALATRYLAHALSPFLASQPDLHFTLKSHHSPRIAELVAAQQIDIGLTVVPFDHPQVDAELIMRFDMVCVLPAGHPLARNNAVSFEDLRSEPFISLARDDCSLMTIDSAFRAHGVQKRTTIEVPLSETICGFVANGVGVSVVPPFVGLDYGESQLVRRPLLPATPMQVWMLTPNTRPPSLAAQKLADMIRQAVGAFDQREAGGGGEGATNEQPRKPVDLAVLQALTATLPVQTEDVGEFVRALRDADRY</sequence>
<evidence type="ECO:0000313" key="7">
    <source>
        <dbReference type="Proteomes" id="UP000630142"/>
    </source>
</evidence>
<name>A0A8J3GME3_9HYPH</name>
<dbReference type="PRINTS" id="PR00039">
    <property type="entry name" value="HTHLYSR"/>
</dbReference>
<gene>
    <name evidence="6" type="ORF">GCM10016234_37170</name>
</gene>
<comment type="caution">
    <text evidence="6">The sequence shown here is derived from an EMBL/GenBank/DDBJ whole genome shotgun (WGS) entry which is preliminary data.</text>
</comment>
<keyword evidence="3" id="KW-0238">DNA-binding</keyword>
<dbReference type="SUPFAM" id="SSF53850">
    <property type="entry name" value="Periplasmic binding protein-like II"/>
    <property type="match status" value="1"/>
</dbReference>
<dbReference type="Pfam" id="PF00126">
    <property type="entry name" value="HTH_1"/>
    <property type="match status" value="1"/>
</dbReference>
<dbReference type="GO" id="GO:0043565">
    <property type="term" value="F:sequence-specific DNA binding"/>
    <property type="evidence" value="ECO:0007669"/>
    <property type="project" value="TreeGrafter"/>
</dbReference>
<dbReference type="CDD" id="cd08415">
    <property type="entry name" value="PBP2_LysR_opines_like"/>
    <property type="match status" value="1"/>
</dbReference>
<dbReference type="Pfam" id="PF03466">
    <property type="entry name" value="LysR_substrate"/>
    <property type="match status" value="1"/>
</dbReference>
<proteinExistence type="inferred from homology"/>
<dbReference type="InterPro" id="IPR000847">
    <property type="entry name" value="LysR_HTH_N"/>
</dbReference>
<evidence type="ECO:0000256" key="3">
    <source>
        <dbReference type="ARBA" id="ARBA00023125"/>
    </source>
</evidence>
<evidence type="ECO:0000256" key="4">
    <source>
        <dbReference type="ARBA" id="ARBA00023163"/>
    </source>
</evidence>
<dbReference type="Proteomes" id="UP000630142">
    <property type="component" value="Unassembled WGS sequence"/>
</dbReference>
<dbReference type="RefSeq" id="WP_189506926.1">
    <property type="nucleotide sequence ID" value="NZ_BMZQ01000005.1"/>
</dbReference>
<dbReference type="PROSITE" id="PS50931">
    <property type="entry name" value="HTH_LYSR"/>
    <property type="match status" value="1"/>
</dbReference>
<evidence type="ECO:0000313" key="6">
    <source>
        <dbReference type="EMBL" id="GHD22683.1"/>
    </source>
</evidence>
<keyword evidence="2" id="KW-0805">Transcription regulation</keyword>